<reference evidence="2" key="1">
    <citation type="journal article" date="2019" name="Int. J. Syst. Evol. Microbiol.">
        <title>The Global Catalogue of Microorganisms (GCM) 10K type strain sequencing project: providing services to taxonomists for standard genome sequencing and annotation.</title>
        <authorList>
            <consortium name="The Broad Institute Genomics Platform"/>
            <consortium name="The Broad Institute Genome Sequencing Center for Infectious Disease"/>
            <person name="Wu L."/>
            <person name="Ma J."/>
        </authorList>
    </citation>
    <scope>NUCLEOTIDE SEQUENCE [LARGE SCALE GENOMIC DNA]</scope>
    <source>
        <strain evidence="2">JCM 14560</strain>
    </source>
</reference>
<dbReference type="InterPro" id="IPR046288">
    <property type="entry name" value="DUF6325"/>
</dbReference>
<gene>
    <name evidence="1" type="ORF">GCM10009760_08970</name>
</gene>
<protein>
    <submittedName>
        <fullName evidence="1">DUF1269 domain-containing protein</fullName>
    </submittedName>
</protein>
<sequence>MDLAHLGPVEYAVIAFPGNRFRGEIATELDKLISKGIVRIIDLTFIKRDADGTLEILELDALDAQEARQFTDLDGEIAGLLSLEDIELVAEEIPAGNSAAIVVWEDSWAADLARAVRAADGVLVTHERIPAAVVEQSIAAAAA</sequence>
<evidence type="ECO:0000313" key="2">
    <source>
        <dbReference type="Proteomes" id="UP001422759"/>
    </source>
</evidence>
<accession>A0ABP5KLU1</accession>
<dbReference type="EMBL" id="BAAANT010000003">
    <property type="protein sequence ID" value="GAA2133132.1"/>
    <property type="molecule type" value="Genomic_DNA"/>
</dbReference>
<organism evidence="1 2">
    <name type="scientific">Kitasatospora kazusensis</name>
    <dbReference type="NCBI Taxonomy" id="407974"/>
    <lineage>
        <taxon>Bacteria</taxon>
        <taxon>Bacillati</taxon>
        <taxon>Actinomycetota</taxon>
        <taxon>Actinomycetes</taxon>
        <taxon>Kitasatosporales</taxon>
        <taxon>Streptomycetaceae</taxon>
        <taxon>Kitasatospora</taxon>
    </lineage>
</organism>
<comment type="caution">
    <text evidence="1">The sequence shown here is derived from an EMBL/GenBank/DDBJ whole genome shotgun (WGS) entry which is preliminary data.</text>
</comment>
<keyword evidence="2" id="KW-1185">Reference proteome</keyword>
<evidence type="ECO:0000313" key="1">
    <source>
        <dbReference type="EMBL" id="GAA2133132.1"/>
    </source>
</evidence>
<dbReference type="Proteomes" id="UP001422759">
    <property type="component" value="Unassembled WGS sequence"/>
</dbReference>
<dbReference type="RefSeq" id="WP_344460907.1">
    <property type="nucleotide sequence ID" value="NZ_BAAANT010000003.1"/>
</dbReference>
<proteinExistence type="predicted"/>
<name>A0ABP5KLU1_9ACTN</name>
<dbReference type="Pfam" id="PF19850">
    <property type="entry name" value="DUF6325"/>
    <property type="match status" value="1"/>
</dbReference>